<evidence type="ECO:0000256" key="4">
    <source>
        <dbReference type="ARBA" id="ARBA00023163"/>
    </source>
</evidence>
<keyword evidence="3" id="KW-0731">Sigma factor</keyword>
<dbReference type="Gene3D" id="1.10.10.10">
    <property type="entry name" value="Winged helix-like DNA-binding domain superfamily/Winged helix DNA-binding domain"/>
    <property type="match status" value="1"/>
</dbReference>
<keyword evidence="2" id="KW-0805">Transcription regulation</keyword>
<evidence type="ECO:0000259" key="5">
    <source>
        <dbReference type="Pfam" id="PF04542"/>
    </source>
</evidence>
<dbReference type="Gene3D" id="1.10.1740.10">
    <property type="match status" value="1"/>
</dbReference>
<dbReference type="GO" id="GO:0003677">
    <property type="term" value="F:DNA binding"/>
    <property type="evidence" value="ECO:0007669"/>
    <property type="project" value="InterPro"/>
</dbReference>
<name>A0A443ZSG6_9PSED</name>
<comment type="similarity">
    <text evidence="1">Belongs to the sigma-70 factor family. ECF subfamily.</text>
</comment>
<dbReference type="InterPro" id="IPR013324">
    <property type="entry name" value="RNA_pol_sigma_r3/r4-like"/>
</dbReference>
<dbReference type="InterPro" id="IPR036388">
    <property type="entry name" value="WH-like_DNA-bd_sf"/>
</dbReference>
<dbReference type="CDD" id="cd06171">
    <property type="entry name" value="Sigma70_r4"/>
    <property type="match status" value="1"/>
</dbReference>
<evidence type="ECO:0000313" key="7">
    <source>
        <dbReference type="EMBL" id="RWU22349.1"/>
    </source>
</evidence>
<reference evidence="7 8" key="1">
    <citation type="submission" date="2018-06" db="EMBL/GenBank/DDBJ databases">
        <title>Bacteria isolated from soil of Wuhan.</title>
        <authorList>
            <person name="Wei X."/>
            <person name="Chunhua H."/>
        </authorList>
    </citation>
    <scope>NUCLEOTIDE SEQUENCE [LARGE SCALE GENOMIC DNA]</scope>
    <source>
        <strain evidence="8">xwS2</strain>
    </source>
</reference>
<comment type="caution">
    <text evidence="7">The sequence shown here is derived from an EMBL/GenBank/DDBJ whole genome shotgun (WGS) entry which is preliminary data.</text>
</comment>
<dbReference type="InterPro" id="IPR014284">
    <property type="entry name" value="RNA_pol_sigma-70_dom"/>
</dbReference>
<feature type="domain" description="RNA polymerase sigma-70 region 2" evidence="5">
    <location>
        <begin position="11"/>
        <end position="75"/>
    </location>
</feature>
<feature type="domain" description="RNA polymerase sigma factor 70 region 4 type 2" evidence="6">
    <location>
        <begin position="109"/>
        <end position="159"/>
    </location>
</feature>
<gene>
    <name evidence="7" type="ORF">DM813_14315</name>
</gene>
<dbReference type="OrthoDB" id="9794372at2"/>
<dbReference type="SUPFAM" id="SSF88946">
    <property type="entry name" value="Sigma2 domain of RNA polymerase sigma factors"/>
    <property type="match status" value="1"/>
</dbReference>
<dbReference type="PANTHER" id="PTHR43133:SF63">
    <property type="entry name" value="RNA POLYMERASE SIGMA FACTOR FECI-RELATED"/>
    <property type="match status" value="1"/>
</dbReference>
<organism evidence="7 8">
    <name type="scientific">Pseudomonas alkylphenolica</name>
    <dbReference type="NCBI Taxonomy" id="237609"/>
    <lineage>
        <taxon>Bacteria</taxon>
        <taxon>Pseudomonadati</taxon>
        <taxon>Pseudomonadota</taxon>
        <taxon>Gammaproteobacteria</taxon>
        <taxon>Pseudomonadales</taxon>
        <taxon>Pseudomonadaceae</taxon>
        <taxon>Pseudomonas</taxon>
    </lineage>
</organism>
<accession>A0A443ZSG6</accession>
<dbReference type="InterPro" id="IPR007627">
    <property type="entry name" value="RNA_pol_sigma70_r2"/>
</dbReference>
<protein>
    <submittedName>
        <fullName evidence="7">RNA polymerase subunit sigma-24</fullName>
    </submittedName>
</protein>
<dbReference type="GO" id="GO:0006352">
    <property type="term" value="P:DNA-templated transcription initiation"/>
    <property type="evidence" value="ECO:0007669"/>
    <property type="project" value="InterPro"/>
</dbReference>
<dbReference type="PANTHER" id="PTHR43133">
    <property type="entry name" value="RNA POLYMERASE ECF-TYPE SIGMA FACTO"/>
    <property type="match status" value="1"/>
</dbReference>
<evidence type="ECO:0000256" key="2">
    <source>
        <dbReference type="ARBA" id="ARBA00023015"/>
    </source>
</evidence>
<evidence type="ECO:0000256" key="3">
    <source>
        <dbReference type="ARBA" id="ARBA00023082"/>
    </source>
</evidence>
<dbReference type="InterPro" id="IPR039425">
    <property type="entry name" value="RNA_pol_sigma-70-like"/>
</dbReference>
<dbReference type="Pfam" id="PF04542">
    <property type="entry name" value="Sigma70_r2"/>
    <property type="match status" value="1"/>
</dbReference>
<evidence type="ECO:0000256" key="1">
    <source>
        <dbReference type="ARBA" id="ARBA00010641"/>
    </source>
</evidence>
<sequence>MSSPSDQLDFYMSHRTALVDYSTPIVGCRAQAEDVVQEAWLRFSRTLEEEKAIAQPAGYLYRIVRNLSLDVSRRSTLENRVPDAAEYLDELASPQPSPEHEALYVDELRVLQEALARLPARTREAFRLHRLEGQTFQQIAVQLGISVSLAHQLVRDALTYCAEQLDDD</sequence>
<dbReference type="SUPFAM" id="SSF88659">
    <property type="entry name" value="Sigma3 and sigma4 domains of RNA polymerase sigma factors"/>
    <property type="match status" value="1"/>
</dbReference>
<dbReference type="InterPro" id="IPR013249">
    <property type="entry name" value="RNA_pol_sigma70_r4_t2"/>
</dbReference>
<dbReference type="Pfam" id="PF08281">
    <property type="entry name" value="Sigma70_r4_2"/>
    <property type="match status" value="1"/>
</dbReference>
<evidence type="ECO:0000259" key="6">
    <source>
        <dbReference type="Pfam" id="PF08281"/>
    </source>
</evidence>
<dbReference type="NCBIfam" id="TIGR02937">
    <property type="entry name" value="sigma70-ECF"/>
    <property type="match status" value="1"/>
</dbReference>
<dbReference type="Proteomes" id="UP000288983">
    <property type="component" value="Unassembled WGS sequence"/>
</dbReference>
<keyword evidence="4" id="KW-0804">Transcription</keyword>
<dbReference type="GO" id="GO:0016987">
    <property type="term" value="F:sigma factor activity"/>
    <property type="evidence" value="ECO:0007669"/>
    <property type="project" value="UniProtKB-KW"/>
</dbReference>
<proteinExistence type="inferred from homology"/>
<dbReference type="RefSeq" id="WP_128324018.1">
    <property type="nucleotide sequence ID" value="NZ_QJRG01000044.1"/>
</dbReference>
<dbReference type="AlphaFoldDB" id="A0A443ZSG6"/>
<dbReference type="EMBL" id="QJRG01000044">
    <property type="protein sequence ID" value="RWU22349.1"/>
    <property type="molecule type" value="Genomic_DNA"/>
</dbReference>
<evidence type="ECO:0000313" key="8">
    <source>
        <dbReference type="Proteomes" id="UP000288983"/>
    </source>
</evidence>
<dbReference type="InterPro" id="IPR013325">
    <property type="entry name" value="RNA_pol_sigma_r2"/>
</dbReference>